<dbReference type="EMBL" id="FOCM01000007">
    <property type="protein sequence ID" value="SEN90388.1"/>
    <property type="molecule type" value="Genomic_DNA"/>
</dbReference>
<protein>
    <submittedName>
        <fullName evidence="3">Hemolysin-type calcium-binding repeat-containing protein</fullName>
    </submittedName>
</protein>
<dbReference type="RefSeq" id="WP_091846274.1">
    <property type="nucleotide sequence ID" value="NZ_FOCM01000007.1"/>
</dbReference>
<evidence type="ECO:0000256" key="2">
    <source>
        <dbReference type="ARBA" id="ARBA00022525"/>
    </source>
</evidence>
<dbReference type="GO" id="GO:0005576">
    <property type="term" value="C:extracellular region"/>
    <property type="evidence" value="ECO:0007669"/>
    <property type="project" value="UniProtKB-SubCell"/>
</dbReference>
<dbReference type="OrthoDB" id="7766606at2"/>
<keyword evidence="2" id="KW-0964">Secreted</keyword>
<dbReference type="PANTHER" id="PTHR38340:SF1">
    <property type="entry name" value="S-LAYER PROTEIN"/>
    <property type="match status" value="1"/>
</dbReference>
<keyword evidence="4" id="KW-1185">Reference proteome</keyword>
<dbReference type="InterPro" id="IPR050557">
    <property type="entry name" value="RTX_toxin/Mannuronan_C5-epim"/>
</dbReference>
<dbReference type="Proteomes" id="UP000199372">
    <property type="component" value="Unassembled WGS sequence"/>
</dbReference>
<dbReference type="PRINTS" id="PR00313">
    <property type="entry name" value="CABNDNGRPT"/>
</dbReference>
<accession>A0A1H8KD88</accession>
<dbReference type="InterPro" id="IPR018511">
    <property type="entry name" value="Hemolysin-typ_Ca-bd_CS"/>
</dbReference>
<dbReference type="AlphaFoldDB" id="A0A1H8KD88"/>
<evidence type="ECO:0000313" key="3">
    <source>
        <dbReference type="EMBL" id="SEN90388.1"/>
    </source>
</evidence>
<name>A0A1H8KD88_9RHOB</name>
<comment type="subcellular location">
    <subcellularLocation>
        <location evidence="1">Secreted</location>
    </subcellularLocation>
</comment>
<dbReference type="PROSITE" id="PS00330">
    <property type="entry name" value="HEMOLYSIN_CALCIUM"/>
    <property type="match status" value="1"/>
</dbReference>
<sequence>MPLYSAPVGDTITVNADLAGAQERPQIVPLTGGGHAVLWHDTSPGGRTVTEARIFAADGTPLAPESSVLDDILRAQSPFAAIADAAGGVLAVDTTRSLDVGGDIEAQTVDSAGGAVGDPIVVNTLTSSIQRMPDAARLANGSAVVVWESLAVEGTFADLGISARSLTAGGTGGAEIRVNTTTSGDQTAPQVASLAGGGFVTVWNGPEGVYGQRFDAAGAATGSEFRIDSVPPGELPAGGVHVEGLGGGGFLTVWNQAVGGTPRYFGQVFDASGARAGGTIAVSTTTEHDVSGPPSITALSSGGALVAWGSNGLAGGVHPPGFYMQRITADGRLEGGETLLYDSTGIQSFDVTLVALPDGDVLAAWSAVSPDDGRGDIQVQYVITAGEIDGTDAADRLRGADGADRIRGFGGDDTILGFDGADTLIGGAGHDSILGGESASDLRDVIYGGDGNDVIDGGYGNDELRGDAGNDYIAGGFGADTVIGGTGDDTLTGSAFGDLIFGGDGFDFINGGFGSDRVNGGAGGDRLFHLGIADHGNDWIQDYSSAEGDVLVYGGSATRSQFQVNVTTTPTAGADTVQEAFVIYRPTGQILWALVDGDGQDAINLSLGGQVFDLMG</sequence>
<dbReference type="Pfam" id="PF00353">
    <property type="entry name" value="HemolysinCabind"/>
    <property type="match status" value="3"/>
</dbReference>
<evidence type="ECO:0000256" key="1">
    <source>
        <dbReference type="ARBA" id="ARBA00004613"/>
    </source>
</evidence>
<dbReference type="InterPro" id="IPR011049">
    <property type="entry name" value="Serralysin-like_metalloprot_C"/>
</dbReference>
<dbReference type="PANTHER" id="PTHR38340">
    <property type="entry name" value="S-LAYER PROTEIN"/>
    <property type="match status" value="1"/>
</dbReference>
<organism evidence="3 4">
    <name type="scientific">Palleronia pelagia</name>
    <dbReference type="NCBI Taxonomy" id="387096"/>
    <lineage>
        <taxon>Bacteria</taxon>
        <taxon>Pseudomonadati</taxon>
        <taxon>Pseudomonadota</taxon>
        <taxon>Alphaproteobacteria</taxon>
        <taxon>Rhodobacterales</taxon>
        <taxon>Roseobacteraceae</taxon>
        <taxon>Palleronia</taxon>
    </lineage>
</organism>
<proteinExistence type="predicted"/>
<evidence type="ECO:0000313" key="4">
    <source>
        <dbReference type="Proteomes" id="UP000199372"/>
    </source>
</evidence>
<reference evidence="4" key="1">
    <citation type="submission" date="2016-10" db="EMBL/GenBank/DDBJ databases">
        <authorList>
            <person name="Varghese N."/>
            <person name="Submissions S."/>
        </authorList>
    </citation>
    <scope>NUCLEOTIDE SEQUENCE [LARGE SCALE GENOMIC DNA]</scope>
    <source>
        <strain evidence="4">DSM 26893</strain>
    </source>
</reference>
<dbReference type="Gene3D" id="2.150.10.10">
    <property type="entry name" value="Serralysin-like metalloprotease, C-terminal"/>
    <property type="match status" value="3"/>
</dbReference>
<dbReference type="GO" id="GO:0005509">
    <property type="term" value="F:calcium ion binding"/>
    <property type="evidence" value="ECO:0007669"/>
    <property type="project" value="InterPro"/>
</dbReference>
<gene>
    <name evidence="3" type="ORF">SAMN04488011_107188</name>
</gene>
<dbReference type="SUPFAM" id="SSF51120">
    <property type="entry name" value="beta-Roll"/>
    <property type="match status" value="2"/>
</dbReference>
<dbReference type="InterPro" id="IPR001343">
    <property type="entry name" value="Hemolysn_Ca-bd"/>
</dbReference>